<feature type="transmembrane region" description="Helical" evidence="7">
    <location>
        <begin position="125"/>
        <end position="144"/>
    </location>
</feature>
<keyword evidence="5 7" id="KW-1133">Transmembrane helix</keyword>
<evidence type="ECO:0000256" key="1">
    <source>
        <dbReference type="ARBA" id="ARBA00004651"/>
    </source>
</evidence>
<feature type="transmembrane region" description="Helical" evidence="7">
    <location>
        <begin position="329"/>
        <end position="349"/>
    </location>
</feature>
<keyword evidence="10" id="KW-1185">Reference proteome</keyword>
<evidence type="ECO:0000313" key="9">
    <source>
        <dbReference type="EMBL" id="WXB92020.1"/>
    </source>
</evidence>
<comment type="subcellular location">
    <subcellularLocation>
        <location evidence="1">Cell membrane</location>
        <topology evidence="1">Multi-pass membrane protein</topology>
    </subcellularLocation>
</comment>
<feature type="domain" description="Type II secretion system protein GspF" evidence="8">
    <location>
        <begin position="26"/>
        <end position="146"/>
    </location>
</feature>
<evidence type="ECO:0000256" key="4">
    <source>
        <dbReference type="ARBA" id="ARBA00022692"/>
    </source>
</evidence>
<protein>
    <submittedName>
        <fullName evidence="9">Competence type IV pilus assembly protein ComGB</fullName>
    </submittedName>
</protein>
<dbReference type="InterPro" id="IPR003004">
    <property type="entry name" value="GspF/PilC"/>
</dbReference>
<dbReference type="NCBIfam" id="NF041012">
    <property type="entry name" value="T4P_ComGB"/>
    <property type="match status" value="1"/>
</dbReference>
<evidence type="ECO:0000256" key="3">
    <source>
        <dbReference type="ARBA" id="ARBA00022475"/>
    </source>
</evidence>
<dbReference type="Proteomes" id="UP001387364">
    <property type="component" value="Chromosome"/>
</dbReference>
<dbReference type="PANTHER" id="PTHR30012">
    <property type="entry name" value="GENERAL SECRETION PATHWAY PROTEIN"/>
    <property type="match status" value="1"/>
</dbReference>
<dbReference type="PANTHER" id="PTHR30012:SF0">
    <property type="entry name" value="TYPE II SECRETION SYSTEM PROTEIN F-RELATED"/>
    <property type="match status" value="1"/>
</dbReference>
<gene>
    <name evidence="9" type="primary">comGB</name>
    <name evidence="9" type="ORF">WDJ61_12215</name>
</gene>
<dbReference type="Gene3D" id="1.20.81.30">
    <property type="entry name" value="Type II secretion system (T2SS), domain F"/>
    <property type="match status" value="2"/>
</dbReference>
<comment type="similarity">
    <text evidence="2">Belongs to the GSP F family.</text>
</comment>
<keyword evidence="6 7" id="KW-0472">Membrane</keyword>
<accession>A0ABZ2N384</accession>
<dbReference type="EMBL" id="CP147404">
    <property type="protein sequence ID" value="WXB92020.1"/>
    <property type="molecule type" value="Genomic_DNA"/>
</dbReference>
<name>A0ABZ2N384_9BACI</name>
<evidence type="ECO:0000256" key="2">
    <source>
        <dbReference type="ARBA" id="ARBA00005745"/>
    </source>
</evidence>
<dbReference type="PRINTS" id="PR00812">
    <property type="entry name" value="BCTERIALGSPF"/>
</dbReference>
<reference evidence="9 10" key="1">
    <citation type="submission" date="2024-02" db="EMBL/GenBank/DDBJ databases">
        <title>Seven novel Bacillus-like species.</title>
        <authorList>
            <person name="Liu G."/>
        </authorList>
    </citation>
    <scope>NUCLEOTIDE SEQUENCE [LARGE SCALE GENOMIC DNA]</scope>
    <source>
        <strain evidence="9 10">FJAT-52991</strain>
    </source>
</reference>
<evidence type="ECO:0000256" key="5">
    <source>
        <dbReference type="ARBA" id="ARBA00022989"/>
    </source>
</evidence>
<dbReference type="InterPro" id="IPR047692">
    <property type="entry name" value="T4P_ComGB"/>
</dbReference>
<proteinExistence type="inferred from homology"/>
<sequence length="355" mass="40743">MDISLKKNIIVGYLKKRNATKYQGEFIFRLGEMLQQGFTIGAALEFLLLNFDRNHHESIRLIRSELNAGAPLNEILQLLQFPSTICLQVFFAEKHGHLPATLKYAGDQWKKTEEAKEKLTKLLQYPLFLLFILFMLLFLLNRFLMPRFEDLYSALGFTPQGGTFALIAFLQVAPPLIMMTASLFLIIFTVLFLYYQKQTPQKRISLLMKIPVISSYFSLFFTRLFSKEVSYLLKSGFAVNEVLLILQQQTMHPILKHIATEMTAALLLGHSFAEAAEQMPCFEKQLVKLLRHGEANGRLAEELFIFSEFCEVLIEKRVKKMLDILQPSIFLFVGTVVVAIYLSVMLPMFQMVGSV</sequence>
<evidence type="ECO:0000256" key="6">
    <source>
        <dbReference type="ARBA" id="ARBA00023136"/>
    </source>
</evidence>
<feature type="transmembrane region" description="Helical" evidence="7">
    <location>
        <begin position="164"/>
        <end position="194"/>
    </location>
</feature>
<dbReference type="Pfam" id="PF00482">
    <property type="entry name" value="T2SSF"/>
    <property type="match status" value="2"/>
</dbReference>
<evidence type="ECO:0000259" key="8">
    <source>
        <dbReference type="Pfam" id="PF00482"/>
    </source>
</evidence>
<evidence type="ECO:0000313" key="10">
    <source>
        <dbReference type="Proteomes" id="UP001387364"/>
    </source>
</evidence>
<feature type="domain" description="Type II secretion system protein GspF" evidence="8">
    <location>
        <begin position="225"/>
        <end position="347"/>
    </location>
</feature>
<keyword evidence="3" id="KW-1003">Cell membrane</keyword>
<dbReference type="RefSeq" id="WP_338750075.1">
    <property type="nucleotide sequence ID" value="NZ_CP147404.1"/>
</dbReference>
<dbReference type="InterPro" id="IPR018076">
    <property type="entry name" value="T2SS_GspF_dom"/>
</dbReference>
<keyword evidence="4 7" id="KW-0812">Transmembrane</keyword>
<evidence type="ECO:0000256" key="7">
    <source>
        <dbReference type="SAM" id="Phobius"/>
    </source>
</evidence>
<dbReference type="InterPro" id="IPR042094">
    <property type="entry name" value="T2SS_GspF_sf"/>
</dbReference>
<organism evidence="9 10">
    <name type="scientific">Bacillus kandeliae</name>
    <dbReference type="NCBI Taxonomy" id="3129297"/>
    <lineage>
        <taxon>Bacteria</taxon>
        <taxon>Bacillati</taxon>
        <taxon>Bacillota</taxon>
        <taxon>Bacilli</taxon>
        <taxon>Bacillales</taxon>
        <taxon>Bacillaceae</taxon>
        <taxon>Bacillus</taxon>
    </lineage>
</organism>